<evidence type="ECO:0000313" key="3">
    <source>
        <dbReference type="Proteomes" id="UP001556040"/>
    </source>
</evidence>
<dbReference type="EMBL" id="JBFMIA010000214">
    <property type="protein sequence ID" value="MEW9503545.1"/>
    <property type="molecule type" value="Genomic_DNA"/>
</dbReference>
<dbReference type="PANTHER" id="PTHR30388:SF4">
    <property type="entry name" value="MOLYBDENUM COFACTOR INSERTION CHAPERONE PAOD"/>
    <property type="match status" value="1"/>
</dbReference>
<feature type="non-terminal residue" evidence="2">
    <location>
        <position position="85"/>
    </location>
</feature>
<dbReference type="PANTHER" id="PTHR30388">
    <property type="entry name" value="ALDEHYDE OXIDOREDUCTASE MOLYBDENUM COFACTOR ASSEMBLY PROTEIN"/>
    <property type="match status" value="1"/>
</dbReference>
<evidence type="ECO:0000259" key="1">
    <source>
        <dbReference type="Pfam" id="PF13478"/>
    </source>
</evidence>
<name>A0ABV3Q839_9BACL</name>
<keyword evidence="3" id="KW-1185">Reference proteome</keyword>
<dbReference type="InterPro" id="IPR027051">
    <property type="entry name" value="XdhC_Rossmann_dom"/>
</dbReference>
<feature type="non-terminal residue" evidence="2">
    <location>
        <position position="1"/>
    </location>
</feature>
<evidence type="ECO:0000313" key="2">
    <source>
        <dbReference type="EMBL" id="MEW9503545.1"/>
    </source>
</evidence>
<gene>
    <name evidence="2" type="ORF">AB1471_17600</name>
</gene>
<dbReference type="InterPro" id="IPR052698">
    <property type="entry name" value="MoCofactor_Util/Proc"/>
</dbReference>
<protein>
    <submittedName>
        <fullName evidence="2">XdhC family protein</fullName>
    </submittedName>
</protein>
<proteinExistence type="predicted"/>
<reference evidence="2 3" key="1">
    <citation type="journal article" date="1979" name="Int. J. Syst. Evol. Microbiol.">
        <title>Bacillus globisporus subsp. marinus subsp. nov.</title>
        <authorList>
            <person name="Liu H."/>
        </authorList>
    </citation>
    <scope>NUCLEOTIDE SEQUENCE [LARGE SCALE GENOMIC DNA]</scope>
    <source>
        <strain evidence="2 3">DSM 1297</strain>
    </source>
</reference>
<sequence>LTTVHGPRLRLLIIGGGQLSRYLASMAHMLDYQVTVCEPRTEYHEGWDQISGVTLSTAMPDDLVLSMNLDSNSAVVAITHDPKLD</sequence>
<dbReference type="SUPFAM" id="SSF52440">
    <property type="entry name" value="PreATP-grasp domain"/>
    <property type="match status" value="1"/>
</dbReference>
<accession>A0ABV3Q839</accession>
<dbReference type="Proteomes" id="UP001556040">
    <property type="component" value="Unassembled WGS sequence"/>
</dbReference>
<dbReference type="RefSeq" id="WP_367781014.1">
    <property type="nucleotide sequence ID" value="NZ_JBFMIA010000214.1"/>
</dbReference>
<dbReference type="Pfam" id="PF13478">
    <property type="entry name" value="XdhC_C"/>
    <property type="match status" value="1"/>
</dbReference>
<organism evidence="2 3">
    <name type="scientific">Jeotgalibacillus marinus</name>
    <dbReference type="NCBI Taxonomy" id="86667"/>
    <lineage>
        <taxon>Bacteria</taxon>
        <taxon>Bacillati</taxon>
        <taxon>Bacillota</taxon>
        <taxon>Bacilli</taxon>
        <taxon>Bacillales</taxon>
        <taxon>Caryophanaceae</taxon>
        <taxon>Jeotgalibacillus</taxon>
    </lineage>
</organism>
<dbReference type="Gene3D" id="3.40.50.720">
    <property type="entry name" value="NAD(P)-binding Rossmann-like Domain"/>
    <property type="match status" value="1"/>
</dbReference>
<dbReference type="InterPro" id="IPR016185">
    <property type="entry name" value="PreATP-grasp_dom_sf"/>
</dbReference>
<comment type="caution">
    <text evidence="2">The sequence shown here is derived from an EMBL/GenBank/DDBJ whole genome shotgun (WGS) entry which is preliminary data.</text>
</comment>
<feature type="domain" description="XdhC Rossmann" evidence="1">
    <location>
        <begin position="11"/>
        <end position="85"/>
    </location>
</feature>